<comment type="similarity">
    <text evidence="2">Belongs to the Ca(2+):cation antiporter (CaCA) (TC 2.A.19) family. SLC24A subfamily.</text>
</comment>
<keyword evidence="6 8" id="KW-0472">Membrane</keyword>
<dbReference type="InterPro" id="IPR044880">
    <property type="entry name" value="NCX_ion-bd_dom_sf"/>
</dbReference>
<dbReference type="GO" id="GO:0008273">
    <property type="term" value="F:calcium, potassium:sodium antiporter activity"/>
    <property type="evidence" value="ECO:0007669"/>
    <property type="project" value="TreeGrafter"/>
</dbReference>
<evidence type="ECO:0000256" key="2">
    <source>
        <dbReference type="ARBA" id="ARBA00005364"/>
    </source>
</evidence>
<evidence type="ECO:0000256" key="1">
    <source>
        <dbReference type="ARBA" id="ARBA00004141"/>
    </source>
</evidence>
<feature type="compositionally biased region" description="Basic and acidic residues" evidence="7">
    <location>
        <begin position="174"/>
        <end position="189"/>
    </location>
</feature>
<dbReference type="EMBL" id="JAVFHQ010000035">
    <property type="protein sequence ID" value="KAK4543080.1"/>
    <property type="molecule type" value="Genomic_DNA"/>
</dbReference>
<sequence length="393" mass="41525">MADGEVIAYSTAAFICALFRARTLVALLTAGAEWEELAVVVISIARHRSSLAVGNIVGSAISNILGAFSLGLLFHAKGREVVFDRSAKLYSLLLLVVTGLAAGLLGFARHVMWRVLGSVMIGVFAVYVLSVSLAIRKGVVAAPELSDSDESDASDVDESRGDGRAGRSRNSRRSRADRVVEAVRGHGDSEEVEATNRQLPSVRDSEAADSAQYYRDESSTASLLPAGSSSISAPSTPTNHSLTYHIALLLVGFIALLLSAFVLSHAASTLVTQLGLSDVLFGVVILSIATTVPEKFIAVVSGSRGHAGILVANTVDSNIFLLTLCLGILWTATDGELNAGSVNPAEIGVMLGSTVWMTATIWFDARWARYIGAAMLVAYVAFIVLEFAVIRQV</sequence>
<evidence type="ECO:0000313" key="10">
    <source>
        <dbReference type="EMBL" id="KAK4543080.1"/>
    </source>
</evidence>
<evidence type="ECO:0000256" key="3">
    <source>
        <dbReference type="ARBA" id="ARBA00022449"/>
    </source>
</evidence>
<keyword evidence="3" id="KW-0050">Antiport</keyword>
<evidence type="ECO:0000256" key="4">
    <source>
        <dbReference type="ARBA" id="ARBA00022692"/>
    </source>
</evidence>
<evidence type="ECO:0000256" key="8">
    <source>
        <dbReference type="SAM" id="Phobius"/>
    </source>
</evidence>
<comment type="caution">
    <text evidence="10">The sequence shown here is derived from an EMBL/GenBank/DDBJ whole genome shotgun (WGS) entry which is preliminary data.</text>
</comment>
<dbReference type="GO" id="GO:0005262">
    <property type="term" value="F:calcium channel activity"/>
    <property type="evidence" value="ECO:0007669"/>
    <property type="project" value="TreeGrafter"/>
</dbReference>
<dbReference type="Pfam" id="PF01699">
    <property type="entry name" value="Na_Ca_ex"/>
    <property type="match status" value="2"/>
</dbReference>
<reference evidence="10 11" key="1">
    <citation type="submission" date="2021-11" db="EMBL/GenBank/DDBJ databases">
        <title>Black yeast isolated from Biological Soil Crust.</title>
        <authorList>
            <person name="Kurbessoian T."/>
        </authorList>
    </citation>
    <scope>NUCLEOTIDE SEQUENCE [LARGE SCALE GENOMIC DNA]</scope>
    <source>
        <strain evidence="10 11">CCFEE 5522</strain>
    </source>
</reference>
<feature type="domain" description="Sodium/calcium exchanger membrane region" evidence="9">
    <location>
        <begin position="245"/>
        <end position="385"/>
    </location>
</feature>
<feature type="domain" description="Sodium/calcium exchanger membrane region" evidence="9">
    <location>
        <begin position="26"/>
        <end position="130"/>
    </location>
</feature>
<organism evidence="10 11">
    <name type="scientific">Oleoguttula mirabilis</name>
    <dbReference type="NCBI Taxonomy" id="1507867"/>
    <lineage>
        <taxon>Eukaryota</taxon>
        <taxon>Fungi</taxon>
        <taxon>Dikarya</taxon>
        <taxon>Ascomycota</taxon>
        <taxon>Pezizomycotina</taxon>
        <taxon>Dothideomycetes</taxon>
        <taxon>Dothideomycetidae</taxon>
        <taxon>Mycosphaerellales</taxon>
        <taxon>Teratosphaeriaceae</taxon>
        <taxon>Oleoguttula</taxon>
    </lineage>
</organism>
<feature type="transmembrane region" description="Helical" evidence="8">
    <location>
        <begin position="89"/>
        <end position="108"/>
    </location>
</feature>
<feature type="transmembrane region" description="Helical" evidence="8">
    <location>
        <begin position="344"/>
        <end position="363"/>
    </location>
</feature>
<dbReference type="PANTHER" id="PTHR10846:SF8">
    <property type="entry name" value="INNER MEMBRANE PROTEIN YRBG"/>
    <property type="match status" value="1"/>
</dbReference>
<dbReference type="GO" id="GO:0006874">
    <property type="term" value="P:intracellular calcium ion homeostasis"/>
    <property type="evidence" value="ECO:0007669"/>
    <property type="project" value="TreeGrafter"/>
</dbReference>
<name>A0AAV9JE43_9PEZI</name>
<keyword evidence="3" id="KW-0813">Transport</keyword>
<feature type="transmembrane region" description="Helical" evidence="8">
    <location>
        <begin position="51"/>
        <end position="74"/>
    </location>
</feature>
<evidence type="ECO:0000313" key="11">
    <source>
        <dbReference type="Proteomes" id="UP001324427"/>
    </source>
</evidence>
<comment type="subcellular location">
    <subcellularLocation>
        <location evidence="1">Membrane</location>
        <topology evidence="1">Multi-pass membrane protein</topology>
    </subcellularLocation>
</comment>
<dbReference type="PANTHER" id="PTHR10846">
    <property type="entry name" value="SODIUM/POTASSIUM/CALCIUM EXCHANGER"/>
    <property type="match status" value="1"/>
</dbReference>
<keyword evidence="5 8" id="KW-1133">Transmembrane helix</keyword>
<feature type="transmembrane region" description="Helical" evidence="8">
    <location>
        <begin position="309"/>
        <end position="332"/>
    </location>
</feature>
<evidence type="ECO:0000259" key="9">
    <source>
        <dbReference type="Pfam" id="PF01699"/>
    </source>
</evidence>
<gene>
    <name evidence="10" type="ORF">LTR36_005857</name>
</gene>
<feature type="region of interest" description="Disordered" evidence="7">
    <location>
        <begin position="146"/>
        <end position="206"/>
    </location>
</feature>
<dbReference type="AlphaFoldDB" id="A0AAV9JE43"/>
<evidence type="ECO:0000256" key="7">
    <source>
        <dbReference type="SAM" id="MobiDB-lite"/>
    </source>
</evidence>
<feature type="transmembrane region" description="Helical" evidence="8">
    <location>
        <begin position="242"/>
        <end position="263"/>
    </location>
</feature>
<evidence type="ECO:0000256" key="6">
    <source>
        <dbReference type="ARBA" id="ARBA00023136"/>
    </source>
</evidence>
<dbReference type="GO" id="GO:0005886">
    <property type="term" value="C:plasma membrane"/>
    <property type="evidence" value="ECO:0007669"/>
    <property type="project" value="TreeGrafter"/>
</dbReference>
<evidence type="ECO:0000256" key="5">
    <source>
        <dbReference type="ARBA" id="ARBA00022989"/>
    </source>
</evidence>
<keyword evidence="11" id="KW-1185">Reference proteome</keyword>
<dbReference type="InterPro" id="IPR004837">
    <property type="entry name" value="NaCa_Exmemb"/>
</dbReference>
<proteinExistence type="inferred from homology"/>
<dbReference type="InterPro" id="IPR004481">
    <property type="entry name" value="K/Na/Ca-exchanger"/>
</dbReference>
<feature type="transmembrane region" description="Helical" evidence="8">
    <location>
        <begin position="115"/>
        <end position="135"/>
    </location>
</feature>
<dbReference type="Gene3D" id="1.20.1420.30">
    <property type="entry name" value="NCX, central ion-binding region"/>
    <property type="match status" value="2"/>
</dbReference>
<feature type="transmembrane region" description="Helical" evidence="8">
    <location>
        <begin position="270"/>
        <end position="289"/>
    </location>
</feature>
<accession>A0AAV9JE43</accession>
<feature type="transmembrane region" description="Helical" evidence="8">
    <location>
        <begin position="369"/>
        <end position="390"/>
    </location>
</feature>
<protein>
    <recommendedName>
        <fullName evidence="9">Sodium/calcium exchanger membrane region domain-containing protein</fullName>
    </recommendedName>
</protein>
<keyword evidence="4 8" id="KW-0812">Transmembrane</keyword>
<feature type="compositionally biased region" description="Acidic residues" evidence="7">
    <location>
        <begin position="146"/>
        <end position="156"/>
    </location>
</feature>
<dbReference type="Proteomes" id="UP001324427">
    <property type="component" value="Unassembled WGS sequence"/>
</dbReference>